<accession>A0A136PKJ8</accession>
<evidence type="ECO:0000313" key="8">
    <source>
        <dbReference type="Proteomes" id="UP000070620"/>
    </source>
</evidence>
<protein>
    <submittedName>
        <fullName evidence="7">3-hydroxybutyryl-CoA dehydrogenase</fullName>
    </submittedName>
</protein>
<dbReference type="RefSeq" id="WP_067371798.1">
    <property type="nucleotide sequence ID" value="NZ_JBIUBN010000005.1"/>
</dbReference>
<evidence type="ECO:0000256" key="3">
    <source>
        <dbReference type="ARBA" id="ARBA00023002"/>
    </source>
</evidence>
<dbReference type="OrthoDB" id="3216872at2"/>
<evidence type="ECO:0000259" key="5">
    <source>
        <dbReference type="Pfam" id="PF00725"/>
    </source>
</evidence>
<dbReference type="SUPFAM" id="SSF51735">
    <property type="entry name" value="NAD(P)-binding Rossmann-fold domains"/>
    <property type="match status" value="1"/>
</dbReference>
<dbReference type="Pfam" id="PF00725">
    <property type="entry name" value="3HCDH"/>
    <property type="match status" value="1"/>
</dbReference>
<feature type="domain" description="3-hydroxyacyl-CoA dehydrogenase C-terminal" evidence="5">
    <location>
        <begin position="200"/>
        <end position="295"/>
    </location>
</feature>
<gene>
    <name evidence="7" type="ORF">AWW66_26720</name>
</gene>
<dbReference type="PANTHER" id="PTHR48075">
    <property type="entry name" value="3-HYDROXYACYL-COA DEHYDROGENASE FAMILY PROTEIN"/>
    <property type="match status" value="1"/>
</dbReference>
<evidence type="ECO:0000256" key="2">
    <source>
        <dbReference type="ARBA" id="ARBA00009463"/>
    </source>
</evidence>
<evidence type="ECO:0000256" key="1">
    <source>
        <dbReference type="ARBA" id="ARBA00005086"/>
    </source>
</evidence>
<sequence>MSEWSERPDPGDPRGDTGDRCVVVGAGTMGLGIAYVAAGAGYTVELVEVDPARAEAARGRLVDLWDRAVGRGRLTADAAAANRARLTVVGGLGEVAEGPDVIVEAVPERLDLKRAVLREAAARRPVLLGSNTSSIPIADLAEGLAGPERFLGLHFFNPVWAMALLEIVVGPATAGETTTAAVALARRLGKDPVVVRDLPGFATSRLGVTLGLEAIRMLADGVASAADIDKAMVLGYRHPVGPLELTDLVGLDVRLDIARTLQAAYGDRFAPPPLLVELVAAGRLGKKSGHGFYRWVDGSKVDGPADPTAVDGSGGPDAAVAR</sequence>
<dbReference type="InterPro" id="IPR013328">
    <property type="entry name" value="6PGD_dom2"/>
</dbReference>
<dbReference type="Proteomes" id="UP000070620">
    <property type="component" value="Unassembled WGS sequence"/>
</dbReference>
<comment type="caution">
    <text evidence="7">The sequence shown here is derived from an EMBL/GenBank/DDBJ whole genome shotgun (WGS) entry which is preliminary data.</text>
</comment>
<comment type="pathway">
    <text evidence="1">Lipid metabolism; butanoate metabolism.</text>
</comment>
<comment type="similarity">
    <text evidence="2">Belongs to the 3-hydroxyacyl-CoA dehydrogenase family.</text>
</comment>
<dbReference type="PANTHER" id="PTHR48075:SF5">
    <property type="entry name" value="3-HYDROXYBUTYRYL-COA DEHYDROGENASE"/>
    <property type="match status" value="1"/>
</dbReference>
<name>A0A136PKJ8_9ACTN</name>
<evidence type="ECO:0000256" key="4">
    <source>
        <dbReference type="PIRSR" id="PIRSR000105-1"/>
    </source>
</evidence>
<dbReference type="GO" id="GO:0008691">
    <property type="term" value="F:3-hydroxybutyryl-CoA dehydrogenase activity"/>
    <property type="evidence" value="ECO:0007669"/>
    <property type="project" value="TreeGrafter"/>
</dbReference>
<feature type="site" description="Important for catalytic activity" evidence="4">
    <location>
        <position position="154"/>
    </location>
</feature>
<dbReference type="InterPro" id="IPR036291">
    <property type="entry name" value="NAD(P)-bd_dom_sf"/>
</dbReference>
<dbReference type="InterPro" id="IPR022694">
    <property type="entry name" value="3-OHacyl-CoA_DH"/>
</dbReference>
<dbReference type="PIRSF" id="PIRSF000105">
    <property type="entry name" value="HCDH"/>
    <property type="match status" value="1"/>
</dbReference>
<dbReference type="Gene3D" id="3.40.50.720">
    <property type="entry name" value="NAD(P)-binding Rossmann-like Domain"/>
    <property type="match status" value="1"/>
</dbReference>
<dbReference type="GO" id="GO:0006635">
    <property type="term" value="P:fatty acid beta-oxidation"/>
    <property type="evidence" value="ECO:0007669"/>
    <property type="project" value="TreeGrafter"/>
</dbReference>
<keyword evidence="8" id="KW-1185">Reference proteome</keyword>
<reference evidence="7 8" key="1">
    <citation type="submission" date="2016-01" db="EMBL/GenBank/DDBJ databases">
        <title>Whole genome sequence and analysis of Micromonospora rosaria DSM 803, which can produce antibacterial substance rosamicin.</title>
        <authorList>
            <person name="Yang H."/>
            <person name="He X."/>
            <person name="Zhu D."/>
        </authorList>
    </citation>
    <scope>NUCLEOTIDE SEQUENCE [LARGE SCALE GENOMIC DNA]</scope>
    <source>
        <strain evidence="7 8">DSM 803</strain>
    </source>
</reference>
<keyword evidence="3" id="KW-0560">Oxidoreductase</keyword>
<dbReference type="AlphaFoldDB" id="A0A136PKJ8"/>
<proteinExistence type="inferred from homology"/>
<dbReference type="InterPro" id="IPR006176">
    <property type="entry name" value="3-OHacyl-CoA_DH_NAD-bd"/>
</dbReference>
<dbReference type="EMBL" id="LRQV01000140">
    <property type="protein sequence ID" value="KXK58970.1"/>
    <property type="molecule type" value="Genomic_DNA"/>
</dbReference>
<dbReference type="InterPro" id="IPR006108">
    <property type="entry name" value="3HC_DH_C"/>
</dbReference>
<dbReference type="Pfam" id="PF02737">
    <property type="entry name" value="3HCDH_N"/>
    <property type="match status" value="1"/>
</dbReference>
<dbReference type="SUPFAM" id="SSF48179">
    <property type="entry name" value="6-phosphogluconate dehydrogenase C-terminal domain-like"/>
    <property type="match status" value="1"/>
</dbReference>
<feature type="domain" description="3-hydroxyacyl-CoA dehydrogenase NAD binding" evidence="6">
    <location>
        <begin position="22"/>
        <end position="197"/>
    </location>
</feature>
<dbReference type="GO" id="GO:0070403">
    <property type="term" value="F:NAD+ binding"/>
    <property type="evidence" value="ECO:0007669"/>
    <property type="project" value="InterPro"/>
</dbReference>
<dbReference type="Gene3D" id="1.10.1040.10">
    <property type="entry name" value="N-(1-d-carboxylethyl)-l-norvaline Dehydrogenase, domain 2"/>
    <property type="match status" value="1"/>
</dbReference>
<evidence type="ECO:0000259" key="6">
    <source>
        <dbReference type="Pfam" id="PF02737"/>
    </source>
</evidence>
<organism evidence="7 8">
    <name type="scientific">Micromonospora rosaria</name>
    <dbReference type="NCBI Taxonomy" id="47874"/>
    <lineage>
        <taxon>Bacteria</taxon>
        <taxon>Bacillati</taxon>
        <taxon>Actinomycetota</taxon>
        <taxon>Actinomycetes</taxon>
        <taxon>Micromonosporales</taxon>
        <taxon>Micromonosporaceae</taxon>
        <taxon>Micromonospora</taxon>
    </lineage>
</organism>
<dbReference type="InterPro" id="IPR008927">
    <property type="entry name" value="6-PGluconate_DH-like_C_sf"/>
</dbReference>
<evidence type="ECO:0000313" key="7">
    <source>
        <dbReference type="EMBL" id="KXK58970.1"/>
    </source>
</evidence>